<organism evidence="9">
    <name type="scientific">Myzus persicae nege-like virus 1</name>
    <dbReference type="NCBI Taxonomy" id="2961857"/>
    <lineage>
        <taxon>Viruses</taxon>
        <taxon>Riboviria</taxon>
    </lineage>
</organism>
<evidence type="ECO:0000256" key="3">
    <source>
        <dbReference type="ARBA" id="ARBA00022695"/>
    </source>
</evidence>
<dbReference type="InterPro" id="IPR001788">
    <property type="entry name" value="RNA-dep_RNA_pol_alsuvir"/>
</dbReference>
<keyword evidence="3" id="KW-0548">Nucleotidyltransferase</keyword>
<dbReference type="PROSITE" id="PS51743">
    <property type="entry name" value="ALPHAVIRUS_MT"/>
    <property type="match status" value="1"/>
</dbReference>
<dbReference type="Gene3D" id="3.40.50.300">
    <property type="entry name" value="P-loop containing nucleotide triphosphate hydrolases"/>
    <property type="match status" value="2"/>
</dbReference>
<comment type="cofactor">
    <cofactor evidence="1">
        <name>Mg(2+)</name>
        <dbReference type="ChEBI" id="CHEBI:18420"/>
    </cofactor>
</comment>
<dbReference type="InterPro" id="IPR002588">
    <property type="entry name" value="Alphavirus-like_MT_dom"/>
</dbReference>
<dbReference type="Pfam" id="PF00978">
    <property type="entry name" value="RdRP_2"/>
    <property type="match status" value="1"/>
</dbReference>
<protein>
    <submittedName>
        <fullName evidence="9">Replicase protein</fullName>
    </submittedName>
</protein>
<dbReference type="Pfam" id="PF01443">
    <property type="entry name" value="Viral_helicase1"/>
    <property type="match status" value="1"/>
</dbReference>
<keyword evidence="2" id="KW-0808">Transferase</keyword>
<evidence type="ECO:0000256" key="4">
    <source>
        <dbReference type="ARBA" id="ARBA00022840"/>
    </source>
</evidence>
<keyword evidence="5" id="KW-0693">Viral RNA replication</keyword>
<evidence type="ECO:0000259" key="8">
    <source>
        <dbReference type="PROSITE" id="PS51743"/>
    </source>
</evidence>
<evidence type="ECO:0000256" key="2">
    <source>
        <dbReference type="ARBA" id="ARBA00022679"/>
    </source>
</evidence>
<evidence type="ECO:0000256" key="1">
    <source>
        <dbReference type="ARBA" id="ARBA00001946"/>
    </source>
</evidence>
<dbReference type="Gene3D" id="3.40.220.10">
    <property type="entry name" value="Leucine Aminopeptidase, subunit E, domain 1"/>
    <property type="match status" value="1"/>
</dbReference>
<dbReference type="GO" id="GO:0003968">
    <property type="term" value="F:RNA-directed RNA polymerase activity"/>
    <property type="evidence" value="ECO:0007669"/>
    <property type="project" value="InterPro"/>
</dbReference>
<dbReference type="InterPro" id="IPR043502">
    <property type="entry name" value="DNA/RNA_pol_sf"/>
</dbReference>
<dbReference type="SUPFAM" id="SSF52540">
    <property type="entry name" value="P-loop containing nucleoside triphosphate hydrolases"/>
    <property type="match status" value="1"/>
</dbReference>
<keyword evidence="4" id="KW-0067">ATP-binding</keyword>
<dbReference type="InterPro" id="IPR043472">
    <property type="entry name" value="Macro_dom-like"/>
</dbReference>
<dbReference type="InterPro" id="IPR007094">
    <property type="entry name" value="RNA-dir_pol_PSvirus"/>
</dbReference>
<evidence type="ECO:0000256" key="5">
    <source>
        <dbReference type="ARBA" id="ARBA00022953"/>
    </source>
</evidence>
<dbReference type="Pfam" id="PF01660">
    <property type="entry name" value="Vmethyltransf"/>
    <property type="match status" value="1"/>
</dbReference>
<accession>A0A976X7E5</accession>
<dbReference type="PROSITE" id="PS50507">
    <property type="entry name" value="RDRP_SSRNA_POS"/>
    <property type="match status" value="1"/>
</dbReference>
<keyword evidence="4" id="KW-0547">Nucleotide-binding</keyword>
<dbReference type="GO" id="GO:0006351">
    <property type="term" value="P:DNA-templated transcription"/>
    <property type="evidence" value="ECO:0007669"/>
    <property type="project" value="InterPro"/>
</dbReference>
<dbReference type="GO" id="GO:0006396">
    <property type="term" value="P:RNA processing"/>
    <property type="evidence" value="ECO:0007669"/>
    <property type="project" value="InterPro"/>
</dbReference>
<dbReference type="PROSITE" id="PS51657">
    <property type="entry name" value="PSRV_HELICASE"/>
    <property type="match status" value="1"/>
</dbReference>
<dbReference type="GO" id="GO:0003723">
    <property type="term" value="F:RNA binding"/>
    <property type="evidence" value="ECO:0007669"/>
    <property type="project" value="InterPro"/>
</dbReference>
<feature type="domain" description="Alphavirus-like MT" evidence="8">
    <location>
        <begin position="86"/>
        <end position="297"/>
    </location>
</feature>
<sequence length="2576" mass="292882">MESCDNITELLPALGTTTDEAVQRVLRNVVTSQNSVCASLLEKGIANRATNIIDNRKKLPEVNLKAKHTPDEEAALQTAFPEFYLKFSPSTAHTHAYAYSSRLLETLQLLSEHGYDPSQQPGTGYNDVICDFGGNYFTHVSRGRSHIHSCCPVLDWYDSGRDLRREMQLSTLKNSANSEKLLPLIHSALDEHQNVVRCYAKAQDCKRTAMRAIMVHSSYDMTLKDIANAMARKGTLLLLGTFIYVPEVMTSTYSNGSIPILNAHYSIDKPSGTIHFSFENDPSFNYIHRLDSYLGIALNSLIKSDCGKVYSIELGTNRNGIQFYSITRCLRPPMYMAPLVHTSWLPSLKGKTIVGYFTWDMSLAKNESTLKPLKRISIIAPTVLVDSILQYAVKSDEKTFNMKDLFSFATSVNTRQICNGKDVTSPERLKTMDLYYISHAIYIYAYAEKWKGGITDKKLLECERFRREYAKNNLIKKFFSSLFCDRSFLMNFIKVGDWDCFDKIHTWLYHWRTAPEEYGVRIEDATWFSTHESVIKSYKVNRDHIRDIRDAIAEGNVSFADDDRTTLLSSIKTQTRKVLADIINESAAPVESLTDPPTDNTETVDLGVKINPINSPSTLPFSRSNSLSCRSSSSNSINSNQDSVISTANPFYKCSLQDDLTPIKTLGDGNCFLYAVNTVYTLPEASLEIIKREMFNHYASQLKQEGQIVNQELFKFLNHNYIPADDTVIELYANTFNVTVCVHYACGDLCTRHGNSSGKTVHILYHKPLAGDVGHFEGLRLMERHESILKLPSTIESLTTSAKNKKLQYDNTDDSRRRAFHPLSQAMDYDIHSDYYLAAELLHHTPPTTKILFANFQTMIFPSVVLTRGFTVNVIPHDDFFISDHHYDSSVNILNRHEVPRSDVIYLDVRAQSMVSESSLTKKCFKNFIEYIHNACSPTSALILLTDMLHVRENVDTYVSLFSMYKGTELISPLAENPCETSLIIRFSGRYLTEIDTQGFSVMRSLLNEYHDRLTTQLKNFSEFTGTRQETPSYPYWMMHAREGYNYTSGFGSRSTLSETSATSTPLIDTVSHDYNSTIDKSVNIRKTSNTTTSREILTVDAQSTISSTDHASNDTVSVQNIFDASISISRVLIRDNMNIKILCDRSNIEHLRPCTLWTSSPFSNPEVVHCNAECTTSEAVRAIFVSSPLVYLTVPNSAIVKSFLDNTKYLSVTSNARPNHYILIVRTDDASVRSAFHACMLGRKGVSVQPLSINLVLHHLVNFSPALENSVVEVVSNDSPLCISPNIRELQWKFSPHMHLDMASLQEKKSIALTFNTLRNLLTTLNNNEKTVLCHCASKNLNDSRRMTRGVAKQIVSIYGIPNSSNRLENLPNLLVQDISESFKVVTLLTKEEFNSKPIHDNFKNYKTAINQFFQYCCQQNFSRIITVPLGVGLDKVTPKFFLDCINSSVKLCVSDFRLQIITNSYPEFSSLKTILQGGVSDMVGIDTISNSTVHLNTRRDALSKPYPHYPKSKIEIDKTNIQDAWNDSETIRNEWACFRPDIDYSPTPKAYFSNAIKEQLELWRVHDATLQLTYKNLYQSMIACIGSRDKHAPILRDAKDYGLLCNRTGTFVIKPKHNRTYTHGFDGSRFVSLDVDKSDARNKRTQGSKVILRSIHTKADYLMVSRDTELMNDLILYERCKNVDLRNFSLPDLKFIQGVPGCGKTHYIIHNHKISDNKSDNDLVLTTTREGAADLLKRVQEINADASKDNYSTSHSYIINRRTPARTVWIDEALMKHAGEIFLVAYFSRCTTMHLLGDTAQIPYINRIAHASTRFADPTTIIKDVTYLNHSYRCPGDVAAVLGSRYKQGMTSQSCLINTTSLRLIRNIKDVSHHKDVQYLVFKQEEKETMLRAGFLTSTIHEFQGKQADHVVIVRLSRYERENIYLSKPHALVALSRHRKSLTYYTLYDSDALSQLILECQKVTKPPAHEKRILAGGIPHAGTSLLLKTTRPSSRQFSSNKPHVFLPYLRSEAYTYDDISLTPHTVNPFPMRAGVVGDLLHANCVTSDERPLVPYFPFTHTDAETEDHNEPEKISHPSTGNITDLQIWYDAMLPGCSTHYMEYDQQIVESTDRELIVDRVSFDTIAHKNSKAPRPALSPRLRTAMYNNRVPSQLESLLAMIKRNFNVPDLNGVVDNEMISDLMVERFINTFIPEANRTVFNALETEKIGINSASIQSWLRTQPSSTIGQIKPQEAYWNTTLNTYHFMNKKSVKPALEINAPFSYPALQTIAFHDKNINAIFCPVFRDLKERLLALIDKRFLLFCDVSPDDFVRTLNKRFDPACLDYCEKLEIDISKYDKSQGELMYLFENKIYRLLGMDHSLNSAWMAAHKETRLKDYAHRVTAYVDYQRKSGDASTYFGNTVVLMGIISTLYDITGCTMGLFSGDDSLLVGGDIHEDRNFMCANLFNLESKMFKYRDSYFCSKFLLNVDGFFRLIPDPLKVVTKLGRRDLVDYVHVNEYRTSYCDLLKDYEDITICDVLNRAINERYRNNIHDHSFALAAIYNLVSDEKKFSELYYIAEGTILIDDPSRPKLD</sequence>
<dbReference type="GO" id="GO:0008174">
    <property type="term" value="F:mRNA methyltransferase activity"/>
    <property type="evidence" value="ECO:0007669"/>
    <property type="project" value="UniProtKB-UniRule"/>
</dbReference>
<evidence type="ECO:0000259" key="6">
    <source>
        <dbReference type="PROSITE" id="PS50507"/>
    </source>
</evidence>
<dbReference type="SUPFAM" id="SSF56672">
    <property type="entry name" value="DNA/RNA polymerases"/>
    <property type="match status" value="1"/>
</dbReference>
<evidence type="ECO:0000259" key="7">
    <source>
        <dbReference type="PROSITE" id="PS51657"/>
    </source>
</evidence>
<name>A0A976X7E5_9VIRU</name>
<dbReference type="CDD" id="cd23254">
    <property type="entry name" value="Kitaviridae_RdRp"/>
    <property type="match status" value="1"/>
</dbReference>
<dbReference type="EMBL" id="MW528419">
    <property type="protein sequence ID" value="UTQ79656.1"/>
    <property type="molecule type" value="mRNA"/>
</dbReference>
<proteinExistence type="evidence at transcript level"/>
<dbReference type="InterPro" id="IPR027417">
    <property type="entry name" value="P-loop_NTPase"/>
</dbReference>
<reference evidence="9" key="1">
    <citation type="submission" date="2021-01" db="EMBL/GenBank/DDBJ databases">
        <authorList>
            <person name="Lu g."/>
            <person name="Ye z."/>
        </authorList>
    </citation>
    <scope>NUCLEOTIDE SEQUENCE</scope>
    <source>
        <strain evidence="9">LMN1</strain>
    </source>
</reference>
<feature type="domain" description="RdRp catalytic" evidence="6">
    <location>
        <begin position="2329"/>
        <end position="2442"/>
    </location>
</feature>
<dbReference type="InterPro" id="IPR027351">
    <property type="entry name" value="(+)RNA_virus_helicase_core_dom"/>
</dbReference>
<dbReference type="GO" id="GO:0016556">
    <property type="term" value="P:mRNA modification"/>
    <property type="evidence" value="ECO:0007669"/>
    <property type="project" value="InterPro"/>
</dbReference>
<evidence type="ECO:0000313" key="9">
    <source>
        <dbReference type="EMBL" id="UTQ79656.1"/>
    </source>
</evidence>
<feature type="domain" description="(+)RNA virus helicase C-terminal" evidence="7">
    <location>
        <begin position="1668"/>
        <end position="1981"/>
    </location>
</feature>
<dbReference type="GO" id="GO:0039694">
    <property type="term" value="P:viral RNA genome replication"/>
    <property type="evidence" value="ECO:0007669"/>
    <property type="project" value="InterPro"/>
</dbReference>
<dbReference type="GO" id="GO:0005524">
    <property type="term" value="F:ATP binding"/>
    <property type="evidence" value="ECO:0007669"/>
    <property type="project" value="UniProtKB-KW"/>
</dbReference>